<keyword evidence="2" id="KW-1185">Reference proteome</keyword>
<comment type="caution">
    <text evidence="1">The sequence shown here is derived from an EMBL/GenBank/DDBJ whole genome shotgun (WGS) entry which is preliminary data.</text>
</comment>
<evidence type="ECO:0000313" key="1">
    <source>
        <dbReference type="EMBL" id="KHD08190.1"/>
    </source>
</evidence>
<sequence>MTYVKRTDVRTIQVEDELMLHDSATEKVYVLNPTAALVWSLCDGAHTIEQMVAAVESQFSKTAADIPQDVSQTLDWLNEYGLLVSD</sequence>
<name>A0A0A6PBM4_9GAMM</name>
<organism evidence="1 2">
    <name type="scientific">Candidatus Thiomargarita nelsonii</name>
    <dbReference type="NCBI Taxonomy" id="1003181"/>
    <lineage>
        <taxon>Bacteria</taxon>
        <taxon>Pseudomonadati</taxon>
        <taxon>Pseudomonadota</taxon>
        <taxon>Gammaproteobacteria</taxon>
        <taxon>Thiotrichales</taxon>
        <taxon>Thiotrichaceae</taxon>
        <taxon>Thiomargarita</taxon>
    </lineage>
</organism>
<dbReference type="InterPro" id="IPR041881">
    <property type="entry name" value="PqqD_sf"/>
</dbReference>
<evidence type="ECO:0008006" key="3">
    <source>
        <dbReference type="Google" id="ProtNLM"/>
    </source>
</evidence>
<dbReference type="InterPro" id="IPR008792">
    <property type="entry name" value="PQQD"/>
</dbReference>
<accession>A0A0A6PBM4</accession>
<dbReference type="Proteomes" id="UP000030428">
    <property type="component" value="Unassembled WGS sequence"/>
</dbReference>
<dbReference type="Gene3D" id="1.10.10.1150">
    <property type="entry name" value="Coenzyme PQQ synthesis protein D (PqqD)"/>
    <property type="match status" value="1"/>
</dbReference>
<evidence type="ECO:0000313" key="2">
    <source>
        <dbReference type="Proteomes" id="UP000030428"/>
    </source>
</evidence>
<dbReference type="AlphaFoldDB" id="A0A0A6PBM4"/>
<proteinExistence type="predicted"/>
<dbReference type="EMBL" id="JSZA02000010">
    <property type="protein sequence ID" value="KHD08190.1"/>
    <property type="molecule type" value="Genomic_DNA"/>
</dbReference>
<reference evidence="1 2" key="1">
    <citation type="journal article" date="2016" name="Front. Microbiol.">
        <title>Single-Cell (Meta-)Genomics of a Dimorphic Candidatus Thiomargarita nelsonii Reveals Genomic Plasticity.</title>
        <authorList>
            <person name="Flood B.E."/>
            <person name="Fliss P."/>
            <person name="Jones D.S."/>
            <person name="Dick G.J."/>
            <person name="Jain S."/>
            <person name="Kaster A.K."/>
            <person name="Winkel M."/>
            <person name="Mussmann M."/>
            <person name="Bailey J."/>
        </authorList>
    </citation>
    <scope>NUCLEOTIDE SEQUENCE [LARGE SCALE GENOMIC DNA]</scope>
    <source>
        <strain evidence="1">Hydrate Ridge</strain>
    </source>
</reference>
<gene>
    <name evidence="1" type="ORF">PN36_03560</name>
</gene>
<dbReference type="Pfam" id="PF05402">
    <property type="entry name" value="PqqD"/>
    <property type="match status" value="1"/>
</dbReference>
<protein>
    <recommendedName>
        <fullName evidence="3">PqqD family protein</fullName>
    </recommendedName>
</protein>